<keyword evidence="5 14" id="KW-0808">Transferase</keyword>
<dbReference type="Gene3D" id="3.40.190.10">
    <property type="entry name" value="Periplasmic binding protein-like II"/>
    <property type="match status" value="2"/>
</dbReference>
<evidence type="ECO:0000256" key="8">
    <source>
        <dbReference type="ARBA" id="ARBA00022977"/>
    </source>
</evidence>
<comment type="catalytic activity">
    <reaction evidence="11">
        <text>N(6)-(pyridoxal phosphate)-L-lysyl-[4-amino-5-hydroxymethyl-2-methylpyrimidine phosphate synthase] + L-histidyl-[4-amino-5-hydroxymethyl-2-methylpyrimidine phosphate synthase] + 2 Fe(3+) + 4 H2O = L-lysyl-[4-amino-5-hydroxymethyl-2-methylpyrimidine phosphate synthase] + (2S)-2-amino-5-hydroxy-4-oxopentanoyl-[4-amino-5-hydroxymethyl-2-methylpyrimidine phosphate synthase] + 4-amino-2-methyl-5-(phosphooxymethyl)pyrimidine + 3-oxopropanoate + 2 Fe(2+) + 2 H(+)</text>
        <dbReference type="Rhea" id="RHEA:65756"/>
        <dbReference type="Rhea" id="RHEA-COMP:16892"/>
        <dbReference type="Rhea" id="RHEA-COMP:16893"/>
        <dbReference type="Rhea" id="RHEA-COMP:16894"/>
        <dbReference type="Rhea" id="RHEA-COMP:16895"/>
        <dbReference type="ChEBI" id="CHEBI:15377"/>
        <dbReference type="ChEBI" id="CHEBI:15378"/>
        <dbReference type="ChEBI" id="CHEBI:29033"/>
        <dbReference type="ChEBI" id="CHEBI:29034"/>
        <dbReference type="ChEBI" id="CHEBI:29969"/>
        <dbReference type="ChEBI" id="CHEBI:29979"/>
        <dbReference type="ChEBI" id="CHEBI:33190"/>
        <dbReference type="ChEBI" id="CHEBI:58354"/>
        <dbReference type="ChEBI" id="CHEBI:143915"/>
        <dbReference type="ChEBI" id="CHEBI:157692"/>
    </reaction>
    <physiologicalReaction direction="left-to-right" evidence="11">
        <dbReference type="Rhea" id="RHEA:65757"/>
    </physiologicalReaction>
</comment>
<dbReference type="Proteomes" id="UP000279673">
    <property type="component" value="Unassembled WGS sequence"/>
</dbReference>
<feature type="domain" description="SsuA/THI5-like" evidence="13">
    <location>
        <begin position="38"/>
        <end position="250"/>
    </location>
</feature>
<dbReference type="InterPro" id="IPR027939">
    <property type="entry name" value="NMT1/THI5"/>
</dbReference>
<sequence>MIRSLALALGLLLPLATTATATAETATPVTVALDWTLNTNHVGLVVAQQKGFYAEAGLAVELLPYSDTSPAALLAAGAADFGYLTSLGFLSARASGADLVALWATMQHETGRLVYNSDNTAITRPADLSGKVYAGFGGPAEAALIGTMIRADGGTPEWTTVTLGTGAYEALAAGKVDFTLEVATWEGVNSTLEGRHQSSFRYADFGVPDQQNGYIAARAETVAKSPEMVAAFMRATQKGYEWAADHPAEAADLLLAAGDFPNPALVRGSMAAIDAGGYLRDGSTPVGTIDPARFAAMAKFLFDSGVLKDSSGAALSWPGDVSGWHDQRWMAE</sequence>
<organism evidence="14 15">
    <name type="scientific">Paenirhodobacter hankyongi</name>
    <dbReference type="NCBI Taxonomy" id="2294033"/>
    <lineage>
        <taxon>Bacteria</taxon>
        <taxon>Pseudomonadati</taxon>
        <taxon>Pseudomonadota</taxon>
        <taxon>Alphaproteobacteria</taxon>
        <taxon>Rhodobacterales</taxon>
        <taxon>Rhodobacter group</taxon>
        <taxon>Paenirhodobacter</taxon>
    </lineage>
</organism>
<keyword evidence="12" id="KW-0732">Signal</keyword>
<evidence type="ECO:0000313" key="14">
    <source>
        <dbReference type="EMBL" id="RLL65091.1"/>
    </source>
</evidence>
<evidence type="ECO:0000256" key="7">
    <source>
        <dbReference type="ARBA" id="ARBA00022898"/>
    </source>
</evidence>
<evidence type="ECO:0000256" key="11">
    <source>
        <dbReference type="ARBA" id="ARBA00048179"/>
    </source>
</evidence>
<comment type="pathway">
    <text evidence="2">Cofactor biosynthesis; thiamine diphosphate biosynthesis.</text>
</comment>
<dbReference type="AlphaFoldDB" id="A0A421BQ99"/>
<dbReference type="RefSeq" id="WP_121533272.1">
    <property type="nucleotide sequence ID" value="NZ_RCHI01000007.1"/>
</dbReference>
<dbReference type="SUPFAM" id="SSF53850">
    <property type="entry name" value="Periplasmic binding protein-like II"/>
    <property type="match status" value="1"/>
</dbReference>
<reference evidence="14 15" key="1">
    <citation type="submission" date="2018-10" db="EMBL/GenBank/DDBJ databases">
        <title>Rhodobacter sp . BO-81.</title>
        <authorList>
            <person name="Im W.T."/>
        </authorList>
    </citation>
    <scope>NUCLEOTIDE SEQUENCE [LARGE SCALE GENOMIC DNA]</scope>
    <source>
        <strain evidence="14 15">BO-81</strain>
    </source>
</reference>
<dbReference type="PANTHER" id="PTHR31528">
    <property type="entry name" value="4-AMINO-5-HYDROXYMETHYL-2-METHYLPYRIMIDINE PHOSPHATE SYNTHASE THI11-RELATED"/>
    <property type="match status" value="1"/>
</dbReference>
<comment type="similarity">
    <text evidence="3">Belongs to the NMT1/THI5 family.</text>
</comment>
<comment type="caution">
    <text evidence="14">The sequence shown here is derived from an EMBL/GenBank/DDBJ whole genome shotgun (WGS) entry which is preliminary data.</text>
</comment>
<evidence type="ECO:0000256" key="12">
    <source>
        <dbReference type="SAM" id="SignalP"/>
    </source>
</evidence>
<keyword evidence="7" id="KW-0663">Pyridoxal phosphate</keyword>
<dbReference type="InterPro" id="IPR015168">
    <property type="entry name" value="SsuA/THI5"/>
</dbReference>
<evidence type="ECO:0000256" key="10">
    <source>
        <dbReference type="ARBA" id="ARBA00033171"/>
    </source>
</evidence>
<evidence type="ECO:0000256" key="6">
    <source>
        <dbReference type="ARBA" id="ARBA00022723"/>
    </source>
</evidence>
<comment type="function">
    <text evidence="1">Responsible for the formation of the pyrimidine heterocycle in the thiamine biosynthesis pathway. Catalyzes the formation of hydroxymethylpyrimidine phosphate (HMP-P) from histidine and pyridoxal phosphate (PLP). The protein uses PLP and the active site histidine to form HMP-P, generating an inactive enzyme. The enzyme can only undergo a single turnover, which suggests it is a suicide enzyme.</text>
</comment>
<accession>A0A421BQ99</accession>
<name>A0A421BQ99_9RHOB</name>
<dbReference type="GO" id="GO:0009228">
    <property type="term" value="P:thiamine biosynthetic process"/>
    <property type="evidence" value="ECO:0007669"/>
    <property type="project" value="UniProtKB-KW"/>
</dbReference>
<evidence type="ECO:0000256" key="9">
    <source>
        <dbReference type="ARBA" id="ARBA00023004"/>
    </source>
</evidence>
<comment type="subunit">
    <text evidence="4">Homodimer.</text>
</comment>
<feature type="signal peptide" evidence="12">
    <location>
        <begin position="1"/>
        <end position="23"/>
    </location>
</feature>
<dbReference type="GO" id="GO:0046872">
    <property type="term" value="F:metal ion binding"/>
    <property type="evidence" value="ECO:0007669"/>
    <property type="project" value="UniProtKB-KW"/>
</dbReference>
<evidence type="ECO:0000259" key="13">
    <source>
        <dbReference type="Pfam" id="PF09084"/>
    </source>
</evidence>
<gene>
    <name evidence="14" type="ORF">DYS74_09710</name>
</gene>
<dbReference type="PANTHER" id="PTHR31528:SF1">
    <property type="entry name" value="4-AMINO-5-HYDROXYMETHYL-2-METHYLPYRIMIDINE PHOSPHATE SYNTHASE THI11-RELATED"/>
    <property type="match status" value="1"/>
</dbReference>
<proteinExistence type="inferred from homology"/>
<dbReference type="GO" id="GO:0016740">
    <property type="term" value="F:transferase activity"/>
    <property type="evidence" value="ECO:0007669"/>
    <property type="project" value="UniProtKB-KW"/>
</dbReference>
<keyword evidence="8" id="KW-0784">Thiamine biosynthesis</keyword>
<evidence type="ECO:0000256" key="5">
    <source>
        <dbReference type="ARBA" id="ARBA00022679"/>
    </source>
</evidence>
<keyword evidence="15" id="KW-1185">Reference proteome</keyword>
<evidence type="ECO:0000256" key="3">
    <source>
        <dbReference type="ARBA" id="ARBA00009406"/>
    </source>
</evidence>
<evidence type="ECO:0000256" key="4">
    <source>
        <dbReference type="ARBA" id="ARBA00011738"/>
    </source>
</evidence>
<dbReference type="EMBL" id="RCHI01000007">
    <property type="protein sequence ID" value="RLL65091.1"/>
    <property type="molecule type" value="Genomic_DNA"/>
</dbReference>
<feature type="chain" id="PRO_5019250668" description="Thiamine pyrimidine synthase" evidence="12">
    <location>
        <begin position="24"/>
        <end position="332"/>
    </location>
</feature>
<dbReference type="Pfam" id="PF09084">
    <property type="entry name" value="NMT1"/>
    <property type="match status" value="1"/>
</dbReference>
<keyword evidence="6" id="KW-0479">Metal-binding</keyword>
<keyword evidence="9" id="KW-0408">Iron</keyword>
<evidence type="ECO:0000313" key="15">
    <source>
        <dbReference type="Proteomes" id="UP000279673"/>
    </source>
</evidence>
<evidence type="ECO:0000256" key="1">
    <source>
        <dbReference type="ARBA" id="ARBA00003469"/>
    </source>
</evidence>
<protein>
    <recommendedName>
        <fullName evidence="10">Thiamine pyrimidine synthase</fullName>
    </recommendedName>
</protein>
<evidence type="ECO:0000256" key="2">
    <source>
        <dbReference type="ARBA" id="ARBA00004948"/>
    </source>
</evidence>